<organism evidence="1 2">
    <name type="scientific">Actinopolyspora mzabensis</name>
    <dbReference type="NCBI Taxonomy" id="995066"/>
    <lineage>
        <taxon>Bacteria</taxon>
        <taxon>Bacillati</taxon>
        <taxon>Actinomycetota</taxon>
        <taxon>Actinomycetes</taxon>
        <taxon>Actinopolysporales</taxon>
        <taxon>Actinopolysporaceae</taxon>
        <taxon>Actinopolyspora</taxon>
    </lineage>
</organism>
<dbReference type="InterPro" id="IPR037038">
    <property type="entry name" value="HepT-like_sf"/>
</dbReference>
<evidence type="ECO:0000313" key="1">
    <source>
        <dbReference type="EMBL" id="SDJ68056.1"/>
    </source>
</evidence>
<proteinExistence type="predicted"/>
<accession>A0A1G8VPP5</accession>
<evidence type="ECO:0008006" key="3">
    <source>
        <dbReference type="Google" id="ProtNLM"/>
    </source>
</evidence>
<sequence>MTTPPREALGRLPSAVESGEVERLCGRYDLDLLVVHGSAVEREPSRAPADLDIACRHRPGTALDTSRLRSEPVTAAAVERLTCRLVDLAADSNTHISSVVLVRAPENYRDSFDPMEWARVLTAEIVEKIKPSVGTPRTKRWEGVTGLSIRCSRARRSESPVWWAGMIRDRLHPVFASVVGDR</sequence>
<name>A0A1G8VPP5_ACTMZ</name>
<dbReference type="AlphaFoldDB" id="A0A1G8VPP5"/>
<dbReference type="Proteomes" id="UP000199213">
    <property type="component" value="Unassembled WGS sequence"/>
</dbReference>
<dbReference type="RefSeq" id="WP_092625490.1">
    <property type="nucleotide sequence ID" value="NZ_FNFM01000001.1"/>
</dbReference>
<protein>
    <recommendedName>
        <fullName evidence="3">Nucleotidyltransferase domain-containing protein</fullName>
    </recommendedName>
</protein>
<keyword evidence="2" id="KW-1185">Reference proteome</keyword>
<gene>
    <name evidence="1" type="ORF">SAMN04487820_101241</name>
</gene>
<dbReference type="Gene3D" id="1.20.120.580">
    <property type="entry name" value="bsu32300-like"/>
    <property type="match status" value="1"/>
</dbReference>
<dbReference type="OrthoDB" id="3734293at2"/>
<dbReference type="EMBL" id="FNFM01000001">
    <property type="protein sequence ID" value="SDJ68056.1"/>
    <property type="molecule type" value="Genomic_DNA"/>
</dbReference>
<reference evidence="2" key="1">
    <citation type="submission" date="2016-10" db="EMBL/GenBank/DDBJ databases">
        <authorList>
            <person name="Varghese N."/>
            <person name="Submissions S."/>
        </authorList>
    </citation>
    <scope>NUCLEOTIDE SEQUENCE [LARGE SCALE GENOMIC DNA]</scope>
    <source>
        <strain evidence="2">DSM 45460</strain>
    </source>
</reference>
<evidence type="ECO:0000313" key="2">
    <source>
        <dbReference type="Proteomes" id="UP000199213"/>
    </source>
</evidence>